<dbReference type="EMBL" id="OX465085">
    <property type="protein sequence ID" value="CAI9302131.1"/>
    <property type="molecule type" value="Genomic_DNA"/>
</dbReference>
<reference evidence="2" key="1">
    <citation type="submission" date="2023-04" db="EMBL/GenBank/DDBJ databases">
        <authorList>
            <person name="Vijverberg K."/>
            <person name="Xiong W."/>
            <person name="Schranz E."/>
        </authorList>
    </citation>
    <scope>NUCLEOTIDE SEQUENCE</scope>
</reference>
<dbReference type="AlphaFoldDB" id="A0AA36A1I7"/>
<dbReference type="InterPro" id="IPR051596">
    <property type="entry name" value="Caulimoviridae_Movement"/>
</dbReference>
<evidence type="ECO:0000256" key="1">
    <source>
        <dbReference type="SAM" id="MobiDB-lite"/>
    </source>
</evidence>
<feature type="region of interest" description="Disordered" evidence="1">
    <location>
        <begin position="197"/>
        <end position="217"/>
    </location>
</feature>
<protein>
    <submittedName>
        <fullName evidence="2">Uncharacterized protein</fullName>
    </submittedName>
</protein>
<accession>A0AA36A1I7</accession>
<dbReference type="Proteomes" id="UP001177003">
    <property type="component" value="Chromosome 9"/>
</dbReference>
<keyword evidence="3" id="KW-1185">Reference proteome</keyword>
<gene>
    <name evidence="2" type="ORF">LSALG_LOCUS40633</name>
</gene>
<name>A0AA36A1I7_LACSI</name>
<dbReference type="PANTHER" id="PTHR47599">
    <property type="entry name" value="CELL-TO-CELL MOVEMENT PROTEIN"/>
    <property type="match status" value="1"/>
</dbReference>
<sequence>MNPGDKPFIITYLIGYALTNSHHSIDYKKEEYIELEDVFSEIEHVRDKQFCDINPQDSSWALNIAKNKKALGEKLSPTISIDSFHIGEMYKPQEPTLRDILKSIRTLRLLDLVEYKGNDTIKLEISTSKELKQLFHFDETINIIEETSIYISKEEVQSLSSNIEPNFGMNKTESHFDHPGESSFQGERRIRAKIEQGHRTGSMPDLPTGKPDQFGTNVLNIDNIETKRKEVID</sequence>
<evidence type="ECO:0000313" key="2">
    <source>
        <dbReference type="EMBL" id="CAI9302131.1"/>
    </source>
</evidence>
<organism evidence="2 3">
    <name type="scientific">Lactuca saligna</name>
    <name type="common">Willowleaf lettuce</name>
    <dbReference type="NCBI Taxonomy" id="75948"/>
    <lineage>
        <taxon>Eukaryota</taxon>
        <taxon>Viridiplantae</taxon>
        <taxon>Streptophyta</taxon>
        <taxon>Embryophyta</taxon>
        <taxon>Tracheophyta</taxon>
        <taxon>Spermatophyta</taxon>
        <taxon>Magnoliopsida</taxon>
        <taxon>eudicotyledons</taxon>
        <taxon>Gunneridae</taxon>
        <taxon>Pentapetalae</taxon>
        <taxon>asterids</taxon>
        <taxon>campanulids</taxon>
        <taxon>Asterales</taxon>
        <taxon>Asteraceae</taxon>
        <taxon>Cichorioideae</taxon>
        <taxon>Cichorieae</taxon>
        <taxon>Lactucinae</taxon>
        <taxon>Lactuca</taxon>
    </lineage>
</organism>
<evidence type="ECO:0000313" key="3">
    <source>
        <dbReference type="Proteomes" id="UP001177003"/>
    </source>
</evidence>
<dbReference type="PANTHER" id="PTHR47599:SF3">
    <property type="entry name" value="CELL-TO-CELL MOVEMENT PROTEIN"/>
    <property type="match status" value="1"/>
</dbReference>
<proteinExistence type="predicted"/>